<dbReference type="Proteomes" id="UP001291309">
    <property type="component" value="Unassembled WGS sequence"/>
</dbReference>
<sequence>MSPECERVMDALGGPLPPELAAHAASCPDCRALTAGFGALEALPVAAPPAPAVSAPKLEAARTQALQELAAKPLPTPWWRELLVLLAVYAVVMVGGVFGLGRVGLVANMAPPMVVAGIALLLLALVGGGAFIAVSPSGRRTPWLFIGAVAVAVAIVQIVGGSGQPGLRGFLAGVIGCMKTEVLLSVPPLLITLVLLCRTAFQPVRAVAAGLSAAGVSLFVLHLHCSDGTASHLALGHVLPWLVLAGVALLLRAWLPTRSYAP</sequence>
<keyword evidence="1" id="KW-1133">Transmembrane helix</keyword>
<name>A0ABU5HHK7_9BACT</name>
<feature type="transmembrane region" description="Helical" evidence="1">
    <location>
        <begin position="141"/>
        <end position="159"/>
    </location>
</feature>
<organism evidence="2 3">
    <name type="scientific">Hyalangium rubrum</name>
    <dbReference type="NCBI Taxonomy" id="3103134"/>
    <lineage>
        <taxon>Bacteria</taxon>
        <taxon>Pseudomonadati</taxon>
        <taxon>Myxococcota</taxon>
        <taxon>Myxococcia</taxon>
        <taxon>Myxococcales</taxon>
        <taxon>Cystobacterineae</taxon>
        <taxon>Archangiaceae</taxon>
        <taxon>Hyalangium</taxon>
    </lineage>
</organism>
<proteinExistence type="predicted"/>
<dbReference type="RefSeq" id="WP_321551342.1">
    <property type="nucleotide sequence ID" value="NZ_JAXIVS010000022.1"/>
</dbReference>
<feature type="transmembrane region" description="Helical" evidence="1">
    <location>
        <begin position="113"/>
        <end position="134"/>
    </location>
</feature>
<evidence type="ECO:0000313" key="3">
    <source>
        <dbReference type="Proteomes" id="UP001291309"/>
    </source>
</evidence>
<reference evidence="2 3" key="1">
    <citation type="submission" date="2023-12" db="EMBL/GenBank/DDBJ databases">
        <title>the genome sequence of Hyalangium sp. s54d21.</title>
        <authorList>
            <person name="Zhang X."/>
        </authorList>
    </citation>
    <scope>NUCLEOTIDE SEQUENCE [LARGE SCALE GENOMIC DNA]</scope>
    <source>
        <strain evidence="3">s54d21</strain>
    </source>
</reference>
<comment type="caution">
    <text evidence="2">The sequence shown here is derived from an EMBL/GenBank/DDBJ whole genome shotgun (WGS) entry which is preliminary data.</text>
</comment>
<dbReference type="EMBL" id="JAXIVS010000022">
    <property type="protein sequence ID" value="MDY7232627.1"/>
    <property type="molecule type" value="Genomic_DNA"/>
</dbReference>
<feature type="transmembrane region" description="Helical" evidence="1">
    <location>
        <begin position="204"/>
        <end position="223"/>
    </location>
</feature>
<keyword evidence="1" id="KW-0472">Membrane</keyword>
<protein>
    <submittedName>
        <fullName evidence="2">NrsF family protein</fullName>
    </submittedName>
</protein>
<dbReference type="InterPro" id="IPR009495">
    <property type="entry name" value="NrsF"/>
</dbReference>
<evidence type="ECO:0000313" key="2">
    <source>
        <dbReference type="EMBL" id="MDY7232627.1"/>
    </source>
</evidence>
<evidence type="ECO:0000256" key="1">
    <source>
        <dbReference type="SAM" id="Phobius"/>
    </source>
</evidence>
<keyword evidence="1" id="KW-0812">Transmembrane</keyword>
<feature type="transmembrane region" description="Helical" evidence="1">
    <location>
        <begin position="171"/>
        <end position="197"/>
    </location>
</feature>
<dbReference type="Pfam" id="PF06532">
    <property type="entry name" value="NrsF"/>
    <property type="match status" value="1"/>
</dbReference>
<feature type="transmembrane region" description="Helical" evidence="1">
    <location>
        <begin position="235"/>
        <end position="255"/>
    </location>
</feature>
<keyword evidence="3" id="KW-1185">Reference proteome</keyword>
<accession>A0ABU5HHK7</accession>
<gene>
    <name evidence="2" type="ORF">SYV04_39950</name>
</gene>
<feature type="transmembrane region" description="Helical" evidence="1">
    <location>
        <begin position="82"/>
        <end position="101"/>
    </location>
</feature>